<protein>
    <submittedName>
        <fullName evidence="2">Uncharacterized protein</fullName>
    </submittedName>
</protein>
<dbReference type="EMBL" id="JYDO01000020">
    <property type="protein sequence ID" value="KRZ77387.1"/>
    <property type="molecule type" value="Genomic_DNA"/>
</dbReference>
<evidence type="ECO:0000313" key="2">
    <source>
        <dbReference type="EMBL" id="KRZ77387.1"/>
    </source>
</evidence>
<reference evidence="2 3" key="1">
    <citation type="submission" date="2015-01" db="EMBL/GenBank/DDBJ databases">
        <title>Evolution of Trichinella species and genotypes.</title>
        <authorList>
            <person name="Korhonen P.K."/>
            <person name="Edoardo P."/>
            <person name="Giuseppe L.R."/>
            <person name="Gasser R.B."/>
        </authorList>
    </citation>
    <scope>NUCLEOTIDE SEQUENCE [LARGE SCALE GENOMIC DNA]</scope>
    <source>
        <strain evidence="2">ISS1980</strain>
    </source>
</reference>
<proteinExistence type="predicted"/>
<dbReference type="AlphaFoldDB" id="A0A0V1N055"/>
<evidence type="ECO:0000313" key="3">
    <source>
        <dbReference type="Proteomes" id="UP000054843"/>
    </source>
</evidence>
<evidence type="ECO:0000256" key="1">
    <source>
        <dbReference type="SAM" id="Phobius"/>
    </source>
</evidence>
<organism evidence="2 3">
    <name type="scientific">Trichinella papuae</name>
    <dbReference type="NCBI Taxonomy" id="268474"/>
    <lineage>
        <taxon>Eukaryota</taxon>
        <taxon>Metazoa</taxon>
        <taxon>Ecdysozoa</taxon>
        <taxon>Nematoda</taxon>
        <taxon>Enoplea</taxon>
        <taxon>Dorylaimia</taxon>
        <taxon>Trichinellida</taxon>
        <taxon>Trichinellidae</taxon>
        <taxon>Trichinella</taxon>
    </lineage>
</organism>
<keyword evidence="3" id="KW-1185">Reference proteome</keyword>
<gene>
    <name evidence="2" type="ORF">T10_919</name>
</gene>
<keyword evidence="1" id="KW-0812">Transmembrane</keyword>
<keyword evidence="1" id="KW-0472">Membrane</keyword>
<feature type="transmembrane region" description="Helical" evidence="1">
    <location>
        <begin position="12"/>
        <end position="34"/>
    </location>
</feature>
<accession>A0A0V1N055</accession>
<comment type="caution">
    <text evidence="2">The sequence shown here is derived from an EMBL/GenBank/DDBJ whole genome shotgun (WGS) entry which is preliminary data.</text>
</comment>
<sequence length="60" mass="6589">MQDGGVPPHGIIFILFFVKLNVLGEQLFAAVAYFSIIQYANVASAVETKGGQSLDKPQYW</sequence>
<dbReference type="Proteomes" id="UP000054843">
    <property type="component" value="Unassembled WGS sequence"/>
</dbReference>
<name>A0A0V1N055_9BILA</name>
<keyword evidence="1" id="KW-1133">Transmembrane helix</keyword>